<comment type="caution">
    <text evidence="2">The sequence shown here is derived from an EMBL/GenBank/DDBJ whole genome shotgun (WGS) entry which is preliminary data.</text>
</comment>
<evidence type="ECO:0000313" key="2">
    <source>
        <dbReference type="EMBL" id="KAF5357067.1"/>
    </source>
</evidence>
<feature type="compositionally biased region" description="Polar residues" evidence="1">
    <location>
        <begin position="1"/>
        <end position="17"/>
    </location>
</feature>
<name>A0A8H5LH84_9AGAR</name>
<evidence type="ECO:0000313" key="3">
    <source>
        <dbReference type="Proteomes" id="UP000559027"/>
    </source>
</evidence>
<sequence length="101" mass="10863">MSSDPSKTTGQLHSTKGSMKETLGTMTGQQNLQQTGKEERAQGDAEYNQARAQGYAEGTKDRAGGVKDSVLGSITGDKTQQTQGNMRQDKGEAQQDVNRKL</sequence>
<dbReference type="EMBL" id="JAACJO010000006">
    <property type="protein sequence ID" value="KAF5357067.1"/>
    <property type="molecule type" value="Genomic_DNA"/>
</dbReference>
<accession>A0A8H5LH84</accession>
<evidence type="ECO:0008006" key="4">
    <source>
        <dbReference type="Google" id="ProtNLM"/>
    </source>
</evidence>
<keyword evidence="3" id="KW-1185">Reference proteome</keyword>
<feature type="region of interest" description="Disordered" evidence="1">
    <location>
        <begin position="1"/>
        <end position="101"/>
    </location>
</feature>
<evidence type="ECO:0000256" key="1">
    <source>
        <dbReference type="SAM" id="MobiDB-lite"/>
    </source>
</evidence>
<dbReference type="Proteomes" id="UP000559027">
    <property type="component" value="Unassembled WGS sequence"/>
</dbReference>
<proteinExistence type="predicted"/>
<dbReference type="PANTHER" id="PTHR40460:SF1">
    <property type="entry name" value="CSBD-LIKE DOMAIN-CONTAINING PROTEIN"/>
    <property type="match status" value="1"/>
</dbReference>
<gene>
    <name evidence="2" type="ORF">D9756_006770</name>
</gene>
<dbReference type="AlphaFoldDB" id="A0A8H5LH84"/>
<feature type="compositionally biased region" description="Basic and acidic residues" evidence="1">
    <location>
        <begin position="87"/>
        <end position="101"/>
    </location>
</feature>
<protein>
    <recommendedName>
        <fullName evidence="4">CsbD-like domain-containing protein</fullName>
    </recommendedName>
</protein>
<dbReference type="OrthoDB" id="9999611at2759"/>
<feature type="compositionally biased region" description="Polar residues" evidence="1">
    <location>
        <begin position="76"/>
        <end position="86"/>
    </location>
</feature>
<reference evidence="2 3" key="1">
    <citation type="journal article" date="2020" name="ISME J.">
        <title>Uncovering the hidden diversity of litter-decomposition mechanisms in mushroom-forming fungi.</title>
        <authorList>
            <person name="Floudas D."/>
            <person name="Bentzer J."/>
            <person name="Ahren D."/>
            <person name="Johansson T."/>
            <person name="Persson P."/>
            <person name="Tunlid A."/>
        </authorList>
    </citation>
    <scope>NUCLEOTIDE SEQUENCE [LARGE SCALE GENOMIC DNA]</scope>
    <source>
        <strain evidence="2 3">CBS 146.42</strain>
    </source>
</reference>
<feature type="compositionally biased region" description="Polar residues" evidence="1">
    <location>
        <begin position="24"/>
        <end position="35"/>
    </location>
</feature>
<dbReference type="PANTHER" id="PTHR40460">
    <property type="entry name" value="CHROMOSOME 1, WHOLE GENOME SHOTGUN SEQUENCE"/>
    <property type="match status" value="1"/>
</dbReference>
<organism evidence="2 3">
    <name type="scientific">Leucocoprinus leucothites</name>
    <dbReference type="NCBI Taxonomy" id="201217"/>
    <lineage>
        <taxon>Eukaryota</taxon>
        <taxon>Fungi</taxon>
        <taxon>Dikarya</taxon>
        <taxon>Basidiomycota</taxon>
        <taxon>Agaricomycotina</taxon>
        <taxon>Agaricomycetes</taxon>
        <taxon>Agaricomycetidae</taxon>
        <taxon>Agaricales</taxon>
        <taxon>Agaricineae</taxon>
        <taxon>Agaricaceae</taxon>
        <taxon>Leucocoprinus</taxon>
    </lineage>
</organism>